<accession>A0AAN9UW81</accession>
<organism evidence="2 3">
    <name type="scientific">Diatrype stigma</name>
    <dbReference type="NCBI Taxonomy" id="117547"/>
    <lineage>
        <taxon>Eukaryota</taxon>
        <taxon>Fungi</taxon>
        <taxon>Dikarya</taxon>
        <taxon>Ascomycota</taxon>
        <taxon>Pezizomycotina</taxon>
        <taxon>Sordariomycetes</taxon>
        <taxon>Xylariomycetidae</taxon>
        <taxon>Xylariales</taxon>
        <taxon>Diatrypaceae</taxon>
        <taxon>Diatrype</taxon>
    </lineage>
</organism>
<dbReference type="AlphaFoldDB" id="A0AAN9UW81"/>
<feature type="compositionally biased region" description="Low complexity" evidence="1">
    <location>
        <begin position="133"/>
        <end position="152"/>
    </location>
</feature>
<dbReference type="EMBL" id="JAKJXP020000006">
    <property type="protein sequence ID" value="KAK7756600.1"/>
    <property type="molecule type" value="Genomic_DNA"/>
</dbReference>
<evidence type="ECO:0000313" key="2">
    <source>
        <dbReference type="EMBL" id="KAK7756600.1"/>
    </source>
</evidence>
<dbReference type="PANTHER" id="PTHR42345:SF2">
    <property type="entry name" value="HELICASE-LIKE PROTEIN"/>
    <property type="match status" value="1"/>
</dbReference>
<name>A0AAN9UW81_9PEZI</name>
<dbReference type="Proteomes" id="UP001320420">
    <property type="component" value="Unassembled WGS sequence"/>
</dbReference>
<dbReference type="PANTHER" id="PTHR42345">
    <property type="entry name" value="TPR_REGION DOMAIN-CONTAINING PROTEIN"/>
    <property type="match status" value="1"/>
</dbReference>
<gene>
    <name evidence="2" type="ORF">SLS62_001437</name>
</gene>
<feature type="region of interest" description="Disordered" evidence="1">
    <location>
        <begin position="48"/>
        <end position="182"/>
    </location>
</feature>
<sequence>MEIADPFMMLGSYGASSAPAAKANKAANEAMPSLGAFKKSALKAGVKEVFGGGPSKDIDTDDDGSSIRGSGSKRQFLRNLVQRNPSTSRGSGSEEEQGGGRRHRRYASAATALTGRRATNRASMAGVAGMQASSSSCPNTSSSEAPSSPGNSIRLNPYRDKPLPSPPPPGTIDKADGPQPRPPVLRLARIMASLSDAEIESLFSGAPQFFARSQGQGTGAPHPSVAFPWDDELAIRDLTDHTQIENDAWGCVTASPRIILRDPMSAISPVGRKRPHFNTKCQERPNMLSMQGSEKGTLGYQAALELSVADTLLEEQYGFDSLGSKGQVIVERRQWLITSKDGLRHLDDASVMEQLLKLEQRYHGERDVLRMKSRDLYNELFLKVLHPPTRVIDQNDPYSLAVQIHALVKILATHNAWIDFSRVEWRIRLGQILWGFPLDDELEDGSAINDGNDAEDRGEERYWLLLQILLACELLIRLDAITEGEEYGAQRLRAHEVHKFEKEANPSVKWSLLLARAWLDNITIVKTPVAQEEPTTPRSWLNSLTTKMHLKHESMHGAHHTDHTQHRHNAQSEYVYSIKGKYNERQVFGLTQFARKLRWPDIEAYVFKVNEQASSLTKPTPINTPLQACDCRRTSYFNNYRPRNSVDSSLQEGRRRKLGAALHPSGWLSKAYFSGLLLPGEALSHYLMSSLLETDVEAMVRLGPLANLGGGFMYRGKSFWSTACIVGRVLAAGRGAVECMGWISSDVLPQGRDEGWVDIEVNNIADDLAKTGRKARLWGKTIIERESDVLGDGEPSNVLPADFILPHESQYSESPPSNIRVELKSLDLSAPMDDARSMPPLEKYPSADTNKPPEIRTYPASMAFAMTHDDIDEQREFEFNLRNDVYFVTAHPCAPSNRVKFFKSPTSPTIQQIDVVESEFGGSSAHILGHPLHKYYTYATIHLVDLLDRPDDTLEEILHKGHRTGRTASTLSPSAPLRPPRTLVIDCVTGFAPPRSPDMPALSRVSSLSSSFAIEPTSAQFPMSAGSSPDMQRRPSTAASSGSKIERIERIDPPMSKYNTQFGNGNNGGGGGGGYNVDSPEAKMHLGTRKRRFGSDMEIMARALCAERGWNALISRRRRGCLACAIREAGALGWRVIIRVE</sequence>
<feature type="region of interest" description="Disordered" evidence="1">
    <location>
        <begin position="1019"/>
        <end position="1044"/>
    </location>
</feature>
<proteinExistence type="predicted"/>
<comment type="caution">
    <text evidence="2">The sequence shown here is derived from an EMBL/GenBank/DDBJ whole genome shotgun (WGS) entry which is preliminary data.</text>
</comment>
<keyword evidence="3" id="KW-1185">Reference proteome</keyword>
<evidence type="ECO:0000313" key="3">
    <source>
        <dbReference type="Proteomes" id="UP001320420"/>
    </source>
</evidence>
<feature type="compositionally biased region" description="Polar residues" evidence="1">
    <location>
        <begin position="1019"/>
        <end position="1043"/>
    </location>
</feature>
<reference evidence="2 3" key="1">
    <citation type="submission" date="2024-02" db="EMBL/GenBank/DDBJ databases">
        <title>De novo assembly and annotation of 12 fungi associated with fruit tree decline syndrome in Ontario, Canada.</title>
        <authorList>
            <person name="Sulman M."/>
            <person name="Ellouze W."/>
            <person name="Ilyukhin E."/>
        </authorList>
    </citation>
    <scope>NUCLEOTIDE SEQUENCE [LARGE SCALE GENOMIC DNA]</scope>
    <source>
        <strain evidence="2 3">M11/M66-122</strain>
    </source>
</reference>
<evidence type="ECO:0000256" key="1">
    <source>
        <dbReference type="SAM" id="MobiDB-lite"/>
    </source>
</evidence>
<protein>
    <submittedName>
        <fullName evidence="2">Uncharacterized protein</fullName>
    </submittedName>
</protein>